<dbReference type="InterPro" id="IPR011990">
    <property type="entry name" value="TPR-like_helical_dom_sf"/>
</dbReference>
<reference evidence="2" key="2">
    <citation type="submission" date="2020-09" db="EMBL/GenBank/DDBJ databases">
        <authorList>
            <person name="Sun Q."/>
            <person name="Ohkuma M."/>
        </authorList>
    </citation>
    <scope>NUCLEOTIDE SEQUENCE</scope>
    <source>
        <strain evidence="2">JCM 4790</strain>
    </source>
</reference>
<dbReference type="Proteomes" id="UP000619244">
    <property type="component" value="Unassembled WGS sequence"/>
</dbReference>
<dbReference type="Gene3D" id="1.25.40.10">
    <property type="entry name" value="Tetratricopeptide repeat domain"/>
    <property type="match status" value="1"/>
</dbReference>
<protein>
    <recommendedName>
        <fullName evidence="1">Tetratrico peptide repeat group 5 domain-containing protein</fullName>
    </recommendedName>
</protein>
<sequence>MPPADAAACAVCHSSVMTTHITEEWERRCAALWDGFDDHEPAEFRARMEALVGEAPEGHPVALFELASAHDATDLGERAVPLYREALAGGLGGERRRQAVVQLASTLRALGDPEACADLLLAERDAASDHLDDAVTAFLALAYVDLGREREAAALAIGALARHLPSYGVSVARYAGALTDPEASAT</sequence>
<evidence type="ECO:0000313" key="2">
    <source>
        <dbReference type="EMBL" id="GGY12362.1"/>
    </source>
</evidence>
<evidence type="ECO:0000313" key="3">
    <source>
        <dbReference type="Proteomes" id="UP000619244"/>
    </source>
</evidence>
<reference evidence="2" key="1">
    <citation type="journal article" date="2014" name="Int. J. Syst. Evol. Microbiol.">
        <title>Complete genome sequence of Corynebacterium casei LMG S-19264T (=DSM 44701T), isolated from a smear-ripened cheese.</title>
        <authorList>
            <consortium name="US DOE Joint Genome Institute (JGI-PGF)"/>
            <person name="Walter F."/>
            <person name="Albersmeier A."/>
            <person name="Kalinowski J."/>
            <person name="Ruckert C."/>
        </authorList>
    </citation>
    <scope>NUCLEOTIDE SEQUENCE</scope>
    <source>
        <strain evidence="2">JCM 4790</strain>
    </source>
</reference>
<gene>
    <name evidence="2" type="ORF">GCM10010358_75950</name>
</gene>
<keyword evidence="3" id="KW-1185">Reference proteome</keyword>
<name>A0A918U961_9ACTN</name>
<feature type="domain" description="Tetratrico peptide repeat group 5" evidence="1">
    <location>
        <begin position="60"/>
        <end position="178"/>
    </location>
</feature>
<accession>A0A918U961</accession>
<evidence type="ECO:0000259" key="1">
    <source>
        <dbReference type="Pfam" id="PF12688"/>
    </source>
</evidence>
<comment type="caution">
    <text evidence="2">The sequence shown here is derived from an EMBL/GenBank/DDBJ whole genome shotgun (WGS) entry which is preliminary data.</text>
</comment>
<dbReference type="Pfam" id="PF12688">
    <property type="entry name" value="TPR_5"/>
    <property type="match status" value="1"/>
</dbReference>
<dbReference type="InterPro" id="IPR041656">
    <property type="entry name" value="TPR_5"/>
</dbReference>
<dbReference type="EMBL" id="BMVU01000083">
    <property type="protein sequence ID" value="GGY12362.1"/>
    <property type="molecule type" value="Genomic_DNA"/>
</dbReference>
<dbReference type="AlphaFoldDB" id="A0A918U961"/>
<organism evidence="2 3">
    <name type="scientific">Streptomyces minutiscleroticus</name>
    <dbReference type="NCBI Taxonomy" id="68238"/>
    <lineage>
        <taxon>Bacteria</taxon>
        <taxon>Bacillati</taxon>
        <taxon>Actinomycetota</taxon>
        <taxon>Actinomycetes</taxon>
        <taxon>Kitasatosporales</taxon>
        <taxon>Streptomycetaceae</taxon>
        <taxon>Streptomyces</taxon>
    </lineage>
</organism>
<proteinExistence type="predicted"/>